<sequence length="400" mass="43173">MLEFEYQALNSEGQSTSGRIAAESAALAIAELEKQGLAVQALRQLETTESAITPDVVLPPAPQDDCERVLRERVGQLIAQRDVLGPALLAFAAEMPAGRPRREIQKLATQLNEGVGAEEIVRGSDLSVLLPLLGDDAMQGSHRSLDNLLAESALRNRTRTVFLRTFSYPLIVLLVAGAVLIFLGAVVVPTFSDIYDDFDLQLPGLTKGSVLLSKELLFHPLRLLAEIAILVGGAYLAFNALRYWGLPGRLLGDITSGNSSQVTSYEIFTRTLAESLSAGFSLSCALRLAGQSSNQRWLRKDSESLAVAAQDEWCLPETVVSETRLPATVAHALRAGPSGAPSLPLLREVAEMYAERVRNRLDWSTGFIPQFTILLVGLVVAGVVFALYLPLVTLIKGLTG</sequence>
<evidence type="ECO:0000256" key="1">
    <source>
        <dbReference type="ARBA" id="ARBA00004651"/>
    </source>
</evidence>
<proteinExistence type="inferred from homology"/>
<comment type="subcellular location">
    <subcellularLocation>
        <location evidence="1">Cell membrane</location>
        <topology evidence="1">Multi-pass membrane protein</topology>
    </subcellularLocation>
</comment>
<keyword evidence="10" id="KW-1185">Reference proteome</keyword>
<dbReference type="InterPro" id="IPR018076">
    <property type="entry name" value="T2SS_GspF_dom"/>
</dbReference>
<evidence type="ECO:0000313" key="9">
    <source>
        <dbReference type="EMBL" id="QEG34669.1"/>
    </source>
</evidence>
<dbReference type="PANTHER" id="PTHR30012:SF0">
    <property type="entry name" value="TYPE II SECRETION SYSTEM PROTEIN F-RELATED"/>
    <property type="match status" value="1"/>
</dbReference>
<evidence type="ECO:0000256" key="2">
    <source>
        <dbReference type="ARBA" id="ARBA00005745"/>
    </source>
</evidence>
<feature type="transmembrane region" description="Helical" evidence="7">
    <location>
        <begin position="221"/>
        <end position="241"/>
    </location>
</feature>
<dbReference type="PRINTS" id="PR00812">
    <property type="entry name" value="BCTERIALGSPF"/>
</dbReference>
<dbReference type="InterPro" id="IPR042094">
    <property type="entry name" value="T2SS_GspF_sf"/>
</dbReference>
<keyword evidence="3" id="KW-1003">Cell membrane</keyword>
<evidence type="ECO:0000313" key="10">
    <source>
        <dbReference type="Proteomes" id="UP000323917"/>
    </source>
</evidence>
<dbReference type="Proteomes" id="UP000323917">
    <property type="component" value="Chromosome"/>
</dbReference>
<dbReference type="Pfam" id="PF00482">
    <property type="entry name" value="T2SSF"/>
    <property type="match status" value="1"/>
</dbReference>
<evidence type="ECO:0000256" key="3">
    <source>
        <dbReference type="ARBA" id="ARBA00022475"/>
    </source>
</evidence>
<gene>
    <name evidence="9" type="ORF">Pr1d_19510</name>
</gene>
<reference evidence="9 10" key="1">
    <citation type="submission" date="2019-08" db="EMBL/GenBank/DDBJ databases">
        <title>Deep-cultivation of Planctomycetes and their phenomic and genomic characterization uncovers novel biology.</title>
        <authorList>
            <person name="Wiegand S."/>
            <person name="Jogler M."/>
            <person name="Boedeker C."/>
            <person name="Pinto D."/>
            <person name="Vollmers J."/>
            <person name="Rivas-Marin E."/>
            <person name="Kohn T."/>
            <person name="Peeters S.H."/>
            <person name="Heuer A."/>
            <person name="Rast P."/>
            <person name="Oberbeckmann S."/>
            <person name="Bunk B."/>
            <person name="Jeske O."/>
            <person name="Meyerdierks A."/>
            <person name="Storesund J.E."/>
            <person name="Kallscheuer N."/>
            <person name="Luecker S."/>
            <person name="Lage O.M."/>
            <person name="Pohl T."/>
            <person name="Merkel B.J."/>
            <person name="Hornburger P."/>
            <person name="Mueller R.-W."/>
            <person name="Bruemmer F."/>
            <person name="Labrenz M."/>
            <person name="Spormann A.M."/>
            <person name="Op den Camp H."/>
            <person name="Overmann J."/>
            <person name="Amann R."/>
            <person name="Jetten M.S.M."/>
            <person name="Mascher T."/>
            <person name="Medema M.H."/>
            <person name="Devos D.P."/>
            <person name="Kaster A.-K."/>
            <person name="Ovreas L."/>
            <person name="Rohde M."/>
            <person name="Galperin M.Y."/>
            <person name="Jogler C."/>
        </authorList>
    </citation>
    <scope>NUCLEOTIDE SEQUENCE [LARGE SCALE GENOMIC DNA]</scope>
    <source>
        <strain evidence="9 10">Pr1d</strain>
    </source>
</reference>
<feature type="domain" description="Type II secretion system protein GspF" evidence="8">
    <location>
        <begin position="268"/>
        <end position="390"/>
    </location>
</feature>
<comment type="similarity">
    <text evidence="2">Belongs to the GSP F family.</text>
</comment>
<evidence type="ECO:0000256" key="5">
    <source>
        <dbReference type="ARBA" id="ARBA00022989"/>
    </source>
</evidence>
<keyword evidence="5 7" id="KW-1133">Transmembrane helix</keyword>
<name>A0A5B9QA95_9BACT</name>
<keyword evidence="6 7" id="KW-0472">Membrane</keyword>
<dbReference type="Gene3D" id="1.20.81.30">
    <property type="entry name" value="Type II secretion system (T2SS), domain F"/>
    <property type="match status" value="1"/>
</dbReference>
<organism evidence="9 10">
    <name type="scientific">Bythopirellula goksoeyrii</name>
    <dbReference type="NCBI Taxonomy" id="1400387"/>
    <lineage>
        <taxon>Bacteria</taxon>
        <taxon>Pseudomonadati</taxon>
        <taxon>Planctomycetota</taxon>
        <taxon>Planctomycetia</taxon>
        <taxon>Pirellulales</taxon>
        <taxon>Lacipirellulaceae</taxon>
        <taxon>Bythopirellula</taxon>
    </lineage>
</organism>
<evidence type="ECO:0000256" key="6">
    <source>
        <dbReference type="ARBA" id="ARBA00023136"/>
    </source>
</evidence>
<feature type="transmembrane region" description="Helical" evidence="7">
    <location>
        <begin position="165"/>
        <end position="188"/>
    </location>
</feature>
<evidence type="ECO:0000259" key="8">
    <source>
        <dbReference type="Pfam" id="PF00482"/>
    </source>
</evidence>
<dbReference type="InterPro" id="IPR003004">
    <property type="entry name" value="GspF/PilC"/>
</dbReference>
<dbReference type="EMBL" id="CP042913">
    <property type="protein sequence ID" value="QEG34669.1"/>
    <property type="molecule type" value="Genomic_DNA"/>
</dbReference>
<dbReference type="GO" id="GO:0005886">
    <property type="term" value="C:plasma membrane"/>
    <property type="evidence" value="ECO:0007669"/>
    <property type="project" value="UniProtKB-SubCell"/>
</dbReference>
<protein>
    <submittedName>
        <fullName evidence="9">Type IV pilin biogenesis protein</fullName>
    </submittedName>
</protein>
<evidence type="ECO:0000256" key="7">
    <source>
        <dbReference type="SAM" id="Phobius"/>
    </source>
</evidence>
<dbReference type="PANTHER" id="PTHR30012">
    <property type="entry name" value="GENERAL SECRETION PATHWAY PROTEIN"/>
    <property type="match status" value="1"/>
</dbReference>
<keyword evidence="4 7" id="KW-0812">Transmembrane</keyword>
<dbReference type="KEGG" id="bgok:Pr1d_19510"/>
<accession>A0A5B9QA95</accession>
<evidence type="ECO:0000256" key="4">
    <source>
        <dbReference type="ARBA" id="ARBA00022692"/>
    </source>
</evidence>
<feature type="transmembrane region" description="Helical" evidence="7">
    <location>
        <begin position="366"/>
        <end position="389"/>
    </location>
</feature>
<dbReference type="AlphaFoldDB" id="A0A5B9QA95"/>